<dbReference type="InterPro" id="IPR007857">
    <property type="entry name" value="Arg_MeTrfase_PRMT5"/>
</dbReference>
<evidence type="ECO:0000259" key="8">
    <source>
        <dbReference type="Pfam" id="PF05185"/>
    </source>
</evidence>
<proteinExistence type="inferred from homology"/>
<dbReference type="Pfam" id="PF05185">
    <property type="entry name" value="PRMT5"/>
    <property type="match status" value="1"/>
</dbReference>
<organism evidence="11">
    <name type="scientific">Amphimedon queenslandica</name>
    <name type="common">Sponge</name>
    <dbReference type="NCBI Taxonomy" id="400682"/>
    <lineage>
        <taxon>Eukaryota</taxon>
        <taxon>Metazoa</taxon>
        <taxon>Porifera</taxon>
        <taxon>Demospongiae</taxon>
        <taxon>Heteroscleromorpha</taxon>
        <taxon>Haplosclerida</taxon>
        <taxon>Niphatidae</taxon>
        <taxon>Amphimedon</taxon>
    </lineage>
</organism>
<dbReference type="AlphaFoldDB" id="A0A1X7V1M7"/>
<dbReference type="InterPro" id="IPR025799">
    <property type="entry name" value="Arg_MeTrfase"/>
</dbReference>
<evidence type="ECO:0000256" key="2">
    <source>
        <dbReference type="ARBA" id="ARBA00022679"/>
    </source>
</evidence>
<evidence type="ECO:0000256" key="7">
    <source>
        <dbReference type="PIRSR" id="PIRSR015894-3"/>
    </source>
</evidence>
<dbReference type="PROSITE" id="PS51678">
    <property type="entry name" value="SAM_MT_PRMT"/>
    <property type="match status" value="1"/>
</dbReference>
<dbReference type="EnsemblMetazoa" id="Aqu2.1.34145_001">
    <property type="protein sequence ID" value="Aqu2.1.34145_001"/>
    <property type="gene ID" value="Aqu2.1.34145"/>
</dbReference>
<evidence type="ECO:0000256" key="6">
    <source>
        <dbReference type="PIRSR" id="PIRSR015894-2"/>
    </source>
</evidence>
<evidence type="ECO:0000256" key="1">
    <source>
        <dbReference type="ARBA" id="ARBA00022603"/>
    </source>
</evidence>
<feature type="binding site" evidence="6">
    <location>
        <begin position="317"/>
        <end position="318"/>
    </location>
    <ligand>
        <name>S-adenosyl-L-methionine</name>
        <dbReference type="ChEBI" id="CHEBI:59789"/>
    </ligand>
</feature>
<dbReference type="FunFam" id="3.20.20.150:FF:000008">
    <property type="entry name" value="Protein arginine N-methyltransferase 5"/>
    <property type="match status" value="1"/>
</dbReference>
<dbReference type="GO" id="GO:0032259">
    <property type="term" value="P:methylation"/>
    <property type="evidence" value="ECO:0007669"/>
    <property type="project" value="UniProtKB-KW"/>
</dbReference>
<feature type="active site" description="Proton donor/acceptor" evidence="5">
    <location>
        <position position="425"/>
    </location>
</feature>
<feature type="domain" description="PRMT5 oligomerisation" evidence="10">
    <location>
        <begin position="448"/>
        <end position="616"/>
    </location>
</feature>
<feature type="active site" description="Proton donor/acceptor" evidence="5">
    <location>
        <position position="416"/>
    </location>
</feature>
<evidence type="ECO:0000259" key="10">
    <source>
        <dbReference type="Pfam" id="PF17286"/>
    </source>
</evidence>
<dbReference type="PIRSF" id="PIRSF015894">
    <property type="entry name" value="Skb1_MeTrfase"/>
    <property type="match status" value="1"/>
</dbReference>
<dbReference type="PANTHER" id="PTHR10738:SF0">
    <property type="entry name" value="PROTEIN ARGININE N-METHYLTRANSFERASE 5"/>
    <property type="match status" value="1"/>
</dbReference>
<evidence type="ECO:0000313" key="11">
    <source>
        <dbReference type="EnsemblMetazoa" id="Aqu2.1.34145_001"/>
    </source>
</evidence>
<dbReference type="Gene3D" id="2.70.160.11">
    <property type="entry name" value="Hnrnp arginine n-methyltransferase1"/>
    <property type="match status" value="1"/>
</dbReference>
<feature type="binding site" evidence="6">
    <location>
        <position position="308"/>
    </location>
    <ligand>
        <name>S-adenosyl-L-methionine</name>
        <dbReference type="ChEBI" id="CHEBI:59789"/>
    </ligand>
</feature>
<evidence type="ECO:0000256" key="5">
    <source>
        <dbReference type="PIRSR" id="PIRSR015894-1"/>
    </source>
</evidence>
<name>A0A1X7V1M7_AMPQE</name>
<dbReference type="GO" id="GO:0016274">
    <property type="term" value="F:protein-arginine N-methyltransferase activity"/>
    <property type="evidence" value="ECO:0007669"/>
    <property type="project" value="InterPro"/>
</dbReference>
<dbReference type="InterPro" id="IPR035247">
    <property type="entry name" value="PRMT5_TIM"/>
</dbReference>
<accession>A0A1X7V1M7</accession>
<dbReference type="PANTHER" id="PTHR10738">
    <property type="entry name" value="PROTEIN ARGININE N-METHYLTRANSFERASE 5"/>
    <property type="match status" value="1"/>
</dbReference>
<dbReference type="Pfam" id="PF17285">
    <property type="entry name" value="PRMT5_TIM"/>
    <property type="match status" value="1"/>
</dbReference>
<evidence type="ECO:0000256" key="4">
    <source>
        <dbReference type="PIRNR" id="PIRNR015894"/>
    </source>
</evidence>
<keyword evidence="2 4" id="KW-0808">Transferase</keyword>
<dbReference type="InterPro" id="IPR035248">
    <property type="entry name" value="PRMT5_C"/>
</dbReference>
<dbReference type="STRING" id="400682.A0A1X7V1M7"/>
<keyword evidence="1 4" id="KW-0489">Methyltransferase</keyword>
<dbReference type="eggNOG" id="KOG0822">
    <property type="taxonomic scope" value="Eukaryota"/>
</dbReference>
<dbReference type="OrthoDB" id="1368803at2759"/>
<dbReference type="Gene3D" id="3.40.50.150">
    <property type="entry name" value="Vaccinia Virus protein VP39"/>
    <property type="match status" value="1"/>
</dbReference>
<feature type="domain" description="PRMT5 TIM barrel" evidence="9">
    <location>
        <begin position="29"/>
        <end position="273"/>
    </location>
</feature>
<evidence type="ECO:0000259" key="9">
    <source>
        <dbReference type="Pfam" id="PF17285"/>
    </source>
</evidence>
<dbReference type="GO" id="GO:0005829">
    <property type="term" value="C:cytosol"/>
    <property type="evidence" value="ECO:0007669"/>
    <property type="project" value="TreeGrafter"/>
</dbReference>
<dbReference type="FunFam" id="2.70.160.11:FF:000003">
    <property type="entry name" value="Protein arginine N-methyltransferase 5"/>
    <property type="match status" value="1"/>
</dbReference>
<keyword evidence="3 4" id="KW-0949">S-adenosyl-L-methionine</keyword>
<protein>
    <recommendedName>
        <fullName evidence="4">Protein arginine N-methyltransferase</fullName>
    </recommendedName>
</protein>
<dbReference type="InParanoid" id="A0A1X7V1M7"/>
<dbReference type="InterPro" id="IPR029063">
    <property type="entry name" value="SAM-dependent_MTases_sf"/>
</dbReference>
<dbReference type="GO" id="GO:0005634">
    <property type="term" value="C:nucleus"/>
    <property type="evidence" value="ECO:0007669"/>
    <property type="project" value="TreeGrafter"/>
</dbReference>
<reference evidence="11" key="1">
    <citation type="submission" date="2017-05" db="UniProtKB">
        <authorList>
            <consortium name="EnsemblMetazoa"/>
        </authorList>
    </citation>
    <scope>IDENTIFICATION</scope>
</reference>
<comment type="similarity">
    <text evidence="4">Belongs to the class I-like SAM-binding methyltransferase superfamily.</text>
</comment>
<dbReference type="Gene3D" id="3.20.20.150">
    <property type="entry name" value="Divalent-metal-dependent TIM barrel enzymes"/>
    <property type="match status" value="1"/>
</dbReference>
<dbReference type="SUPFAM" id="SSF53335">
    <property type="entry name" value="S-adenosyl-L-methionine-dependent methyltransferases"/>
    <property type="match status" value="1"/>
</dbReference>
<feature type="domain" description="PRMT5 arginine-N-methyltransferase" evidence="8">
    <location>
        <begin position="283"/>
        <end position="445"/>
    </location>
</feature>
<feature type="site" description="Critical for specifying symmetric addition of methyl groups" evidence="7">
    <location>
        <position position="311"/>
    </location>
</feature>
<sequence>MSSKKLSCGRDFFAVPNLAVALENGGKCGFDFVSIPLVHPRYKRDFIFADGSHVRDTISEPLTRNDLVLPSGEWMSLVVGKISPWLNVDSYDENIRTNSEKALFEELMLSMHLNIPVVLVPLLSKNCVNLARCLLSHCGLIKSNQAFWIHVPLTDPKSTLECSDCDSEDTWDWWNKLRTFCDNERRLSLALEIGCAVPSSIVLKRWLGEPVRALVISTDLFIMNRKGFPVLKRCHQELLCHFFKLEVQFILTGASRTENGLQSYYQYLDHLYMTRSVPDKMGAFAKGYNDYLQNPLQPLMDNLDSHTYEVFEKDPVKYEKYEKAISCFLKDRDSSELHEIVIMVVGAGRGPLVQAALKAASKTKMHVKIYAVEKNPGAVVTLRNRQKDEWGSVVTVISCDMRDWKPLVKADLLVSELLGSFGDNELSPECLDGAQRFLKGDGVSIPFQYSSYLAPLSAPKLYSSIEECRERDKKHFLAHYETPYVVRLWNAYVISPPQICFSFNHPKKDINNNRYACLRFRNGEVAATIHGFAGYFDTMLYESVSLSILPEKETKDMISWFPIFFPLKKPIQVCSFANIEVHMWRCSSLKRVWYEWLVTEPERSDIHNAGGRSYWIGL</sequence>
<evidence type="ECO:0000256" key="3">
    <source>
        <dbReference type="ARBA" id="ARBA00022691"/>
    </source>
</evidence>
<feature type="binding site" evidence="6">
    <location>
        <begin position="400"/>
        <end position="401"/>
    </location>
    <ligand>
        <name>S-adenosyl-L-methionine</name>
        <dbReference type="ChEBI" id="CHEBI:59789"/>
    </ligand>
</feature>
<dbReference type="InterPro" id="IPR035075">
    <property type="entry name" value="PRMT5"/>
</dbReference>
<dbReference type="GO" id="GO:0006355">
    <property type="term" value="P:regulation of DNA-templated transcription"/>
    <property type="evidence" value="ECO:0007669"/>
    <property type="project" value="TreeGrafter"/>
</dbReference>
<feature type="binding site" evidence="6">
    <location>
        <position position="373"/>
    </location>
    <ligand>
        <name>S-adenosyl-L-methionine</name>
        <dbReference type="ChEBI" id="CHEBI:59789"/>
    </ligand>
</feature>
<dbReference type="Pfam" id="PF17286">
    <property type="entry name" value="PRMT5_C"/>
    <property type="match status" value="1"/>
</dbReference>